<name>A0A432CU51_9VIBR</name>
<accession>A0A432CU51</accession>
<reference evidence="1 2" key="1">
    <citation type="submission" date="2018-12" db="EMBL/GenBank/DDBJ databases">
        <title>Vibrio sp. isolated from China Sea.</title>
        <authorList>
            <person name="Li Y."/>
        </authorList>
    </citation>
    <scope>NUCLEOTIDE SEQUENCE [LARGE SCALE GENOMIC DNA]</scope>
    <source>
        <strain evidence="1 2">BEI207</strain>
    </source>
</reference>
<evidence type="ECO:0000313" key="1">
    <source>
        <dbReference type="EMBL" id="RTZ14951.1"/>
    </source>
</evidence>
<sequence>MSVSNSKLAQSYLGLADQTNFVQTLPNKILYKGSVIGLKFRTIFDQAGLRPNISVWLTNVPALTN</sequence>
<dbReference type="AlphaFoldDB" id="A0A432CU51"/>
<comment type="caution">
    <text evidence="1">The sequence shown here is derived from an EMBL/GenBank/DDBJ whole genome shotgun (WGS) entry which is preliminary data.</text>
</comment>
<dbReference type="Proteomes" id="UP000268973">
    <property type="component" value="Unassembled WGS sequence"/>
</dbReference>
<protein>
    <submittedName>
        <fullName evidence="1">Uncharacterized protein</fullName>
    </submittedName>
</protein>
<keyword evidence="2" id="KW-1185">Reference proteome</keyword>
<gene>
    <name evidence="1" type="ORF">EJ063_13995</name>
</gene>
<organism evidence="1 2">
    <name type="scientific">Vibrio aquaticus</name>
    <dbReference type="NCBI Taxonomy" id="2496559"/>
    <lineage>
        <taxon>Bacteria</taxon>
        <taxon>Pseudomonadati</taxon>
        <taxon>Pseudomonadota</taxon>
        <taxon>Gammaproteobacteria</taxon>
        <taxon>Vibrionales</taxon>
        <taxon>Vibrionaceae</taxon>
        <taxon>Vibrio</taxon>
    </lineage>
</organism>
<dbReference type="EMBL" id="RXZH01000006">
    <property type="protein sequence ID" value="RTZ14951.1"/>
    <property type="molecule type" value="Genomic_DNA"/>
</dbReference>
<proteinExistence type="predicted"/>
<evidence type="ECO:0000313" key="2">
    <source>
        <dbReference type="Proteomes" id="UP000268973"/>
    </source>
</evidence>